<reference evidence="1 2" key="1">
    <citation type="submission" date="2019-08" db="EMBL/GenBank/DDBJ databases">
        <title>Deep-cultivation of Planctomycetes and their phenomic and genomic characterization uncovers novel biology.</title>
        <authorList>
            <person name="Wiegand S."/>
            <person name="Jogler M."/>
            <person name="Boedeker C."/>
            <person name="Pinto D."/>
            <person name="Vollmers J."/>
            <person name="Rivas-Marin E."/>
            <person name="Kohn T."/>
            <person name="Peeters S.H."/>
            <person name="Heuer A."/>
            <person name="Rast P."/>
            <person name="Oberbeckmann S."/>
            <person name="Bunk B."/>
            <person name="Jeske O."/>
            <person name="Meyerdierks A."/>
            <person name="Storesund J.E."/>
            <person name="Kallscheuer N."/>
            <person name="Luecker S."/>
            <person name="Lage O.M."/>
            <person name="Pohl T."/>
            <person name="Merkel B.J."/>
            <person name="Hornburger P."/>
            <person name="Mueller R.-W."/>
            <person name="Bruemmer F."/>
            <person name="Labrenz M."/>
            <person name="Spormann A.M."/>
            <person name="Op den Camp H."/>
            <person name="Overmann J."/>
            <person name="Amann R."/>
            <person name="Jetten M.S.M."/>
            <person name="Mascher T."/>
            <person name="Medema M.H."/>
            <person name="Devos D.P."/>
            <person name="Kaster A.-K."/>
            <person name="Ovreas L."/>
            <person name="Rohde M."/>
            <person name="Galperin M.Y."/>
            <person name="Jogler C."/>
        </authorList>
    </citation>
    <scope>NUCLEOTIDE SEQUENCE [LARGE SCALE GENOMIC DNA]</scope>
    <source>
        <strain evidence="1 2">OJF2</strain>
    </source>
</reference>
<proteinExistence type="predicted"/>
<keyword evidence="2" id="KW-1185">Reference proteome</keyword>
<name>A0A5B9W6Z0_9BACT</name>
<gene>
    <name evidence="1" type="ORF">OJF2_50060</name>
</gene>
<dbReference type="KEGG" id="agv:OJF2_50060"/>
<accession>A0A5B9W6Z0</accession>
<dbReference type="AlphaFoldDB" id="A0A5B9W6Z0"/>
<protein>
    <submittedName>
        <fullName evidence="1">Uncharacterized protein</fullName>
    </submittedName>
</protein>
<sequence>MTPRTLETLRRVAAAVVLAGGLASAVGCDPRPFFYFLQPFEPTIPAPGPSLANKKVVVLAHGTSQSQSEFPGIERELTTQFVSNLKKKAKKITVVDQKKVQTWMEGHPNSTDPSDAARDFEADVVIFLELETFQIQEPGDLNVLQGSARVHIKATEMDYPKNSKGKSIKDQPKEAHEIYDNYQESTFPIRGPVPMESGVGRMAFKNKFIQVVGGECSWHFVEHSEDDVIQDVKFNQR</sequence>
<evidence type="ECO:0000313" key="1">
    <source>
        <dbReference type="EMBL" id="QEH36442.1"/>
    </source>
</evidence>
<organism evidence="1 2">
    <name type="scientific">Aquisphaera giovannonii</name>
    <dbReference type="NCBI Taxonomy" id="406548"/>
    <lineage>
        <taxon>Bacteria</taxon>
        <taxon>Pseudomonadati</taxon>
        <taxon>Planctomycetota</taxon>
        <taxon>Planctomycetia</taxon>
        <taxon>Isosphaerales</taxon>
        <taxon>Isosphaeraceae</taxon>
        <taxon>Aquisphaera</taxon>
    </lineage>
</organism>
<dbReference type="OrthoDB" id="262693at2"/>
<dbReference type="PROSITE" id="PS51257">
    <property type="entry name" value="PROKAR_LIPOPROTEIN"/>
    <property type="match status" value="1"/>
</dbReference>
<dbReference type="RefSeq" id="WP_148596129.1">
    <property type="nucleotide sequence ID" value="NZ_CP042997.1"/>
</dbReference>
<evidence type="ECO:0000313" key="2">
    <source>
        <dbReference type="Proteomes" id="UP000324233"/>
    </source>
</evidence>
<dbReference type="EMBL" id="CP042997">
    <property type="protein sequence ID" value="QEH36442.1"/>
    <property type="molecule type" value="Genomic_DNA"/>
</dbReference>
<dbReference type="Proteomes" id="UP000324233">
    <property type="component" value="Chromosome"/>
</dbReference>